<dbReference type="CDD" id="cd05233">
    <property type="entry name" value="SDR_c"/>
    <property type="match status" value="1"/>
</dbReference>
<dbReference type="Gene3D" id="3.40.50.720">
    <property type="entry name" value="NAD(P)-binding Rossmann-like Domain"/>
    <property type="match status" value="1"/>
</dbReference>
<dbReference type="PRINTS" id="PR00081">
    <property type="entry name" value="GDHRDH"/>
</dbReference>
<dbReference type="Pfam" id="PF00106">
    <property type="entry name" value="adh_short"/>
    <property type="match status" value="1"/>
</dbReference>
<proteinExistence type="inferred from homology"/>
<reference evidence="4 5" key="1">
    <citation type="journal article" date="2021" name="Environ. Microbiol.">
        <title>Genetic insights into the dark matter of the mammalian gut microbiota through targeted genome reconstruction.</title>
        <authorList>
            <person name="Lugli G.A."/>
            <person name="Alessandri G."/>
            <person name="Milani C."/>
            <person name="Viappiani A."/>
            <person name="Fontana F."/>
            <person name="Tarracchini C."/>
            <person name="Mancabelli L."/>
            <person name="Argentini C."/>
            <person name="Ruiz L."/>
            <person name="Margolles A."/>
            <person name="van Sinderen D."/>
            <person name="Turroni F."/>
            <person name="Ventura M."/>
        </authorList>
    </citation>
    <scope>NUCLEOTIDE SEQUENCE [LARGE SCALE GENOMIC DNA]</scope>
    <source>
        <strain evidence="4 5">MA2</strain>
    </source>
</reference>
<name>A0ABS5ULR8_9BIFI</name>
<evidence type="ECO:0000313" key="4">
    <source>
        <dbReference type="EMBL" id="MBT1171849.1"/>
    </source>
</evidence>
<evidence type="ECO:0000256" key="3">
    <source>
        <dbReference type="RuleBase" id="RU000363"/>
    </source>
</evidence>
<evidence type="ECO:0000313" key="5">
    <source>
        <dbReference type="Proteomes" id="UP000773064"/>
    </source>
</evidence>
<organism evidence="4 5">
    <name type="scientific">Bifidobacterium santillanense</name>
    <dbReference type="NCBI Taxonomy" id="2809028"/>
    <lineage>
        <taxon>Bacteria</taxon>
        <taxon>Bacillati</taxon>
        <taxon>Actinomycetota</taxon>
        <taxon>Actinomycetes</taxon>
        <taxon>Bifidobacteriales</taxon>
        <taxon>Bifidobacteriaceae</taxon>
        <taxon>Bifidobacterium</taxon>
    </lineage>
</organism>
<protein>
    <submittedName>
        <fullName evidence="4">SDR family oxidoreductase</fullName>
    </submittedName>
</protein>
<dbReference type="InterPro" id="IPR002347">
    <property type="entry name" value="SDR_fam"/>
</dbReference>
<accession>A0ABS5ULR8</accession>
<comment type="caution">
    <text evidence="4">The sequence shown here is derived from an EMBL/GenBank/DDBJ whole genome shotgun (WGS) entry which is preliminary data.</text>
</comment>
<comment type="similarity">
    <text evidence="1 3">Belongs to the short-chain dehydrogenases/reductases (SDR) family.</text>
</comment>
<dbReference type="PANTHER" id="PTHR42901">
    <property type="entry name" value="ALCOHOL DEHYDROGENASE"/>
    <property type="match status" value="1"/>
</dbReference>
<dbReference type="PIRSF" id="PIRSF000126">
    <property type="entry name" value="11-beta-HSD1"/>
    <property type="match status" value="1"/>
</dbReference>
<gene>
    <name evidence="4" type="ORF">JS528_00440</name>
</gene>
<keyword evidence="5" id="KW-1185">Reference proteome</keyword>
<dbReference type="EMBL" id="JAFEJS010000001">
    <property type="protein sequence ID" value="MBT1171849.1"/>
    <property type="molecule type" value="Genomic_DNA"/>
</dbReference>
<dbReference type="Proteomes" id="UP000773064">
    <property type="component" value="Unassembled WGS sequence"/>
</dbReference>
<dbReference type="PRINTS" id="PR00080">
    <property type="entry name" value="SDRFAMILY"/>
</dbReference>
<sequence>MAYAVVTGASGGIGRELATLLARDGHDLVVAARDETGLEHVKSVLERDCGVHVAVFAADLGEDGAPERLHEFTRSRGFDVDVLVNNAGFSDWTAYLDADWSRQRTMMRLDMEALATLTYLYGRDMRDAGHGRILNISSVASMMAGPYMAMYFASKAFVRSLSEAVAHELRGTGVTVTCVCPGPTSTGFAKAARMSGRNFFTMTRPASARALALYAYRRMNAGAVLAYHGSFTRWGAFAERALPRALTRRIAAFMNGGKPRR</sequence>
<evidence type="ECO:0000256" key="2">
    <source>
        <dbReference type="ARBA" id="ARBA00023002"/>
    </source>
</evidence>
<dbReference type="RefSeq" id="WP_214357138.1">
    <property type="nucleotide sequence ID" value="NZ_JAFEJS010000001.1"/>
</dbReference>
<keyword evidence="2" id="KW-0560">Oxidoreductase</keyword>
<dbReference type="PANTHER" id="PTHR42901:SF1">
    <property type="entry name" value="ALCOHOL DEHYDROGENASE"/>
    <property type="match status" value="1"/>
</dbReference>
<dbReference type="InterPro" id="IPR036291">
    <property type="entry name" value="NAD(P)-bd_dom_sf"/>
</dbReference>
<dbReference type="SUPFAM" id="SSF51735">
    <property type="entry name" value="NAD(P)-binding Rossmann-fold domains"/>
    <property type="match status" value="1"/>
</dbReference>
<evidence type="ECO:0000256" key="1">
    <source>
        <dbReference type="ARBA" id="ARBA00006484"/>
    </source>
</evidence>